<dbReference type="EMBL" id="WCTR01000009">
    <property type="protein sequence ID" value="KAB4211601.1"/>
    <property type="molecule type" value="Genomic_DNA"/>
</dbReference>
<dbReference type="AlphaFoldDB" id="A0A174FAE0"/>
<dbReference type="GeneID" id="29793553"/>
<protein>
    <submittedName>
        <fullName evidence="4">Acyl carrier protein</fullName>
    </submittedName>
</protein>
<dbReference type="Proteomes" id="UP000095419">
    <property type="component" value="Unassembled WGS sequence"/>
</dbReference>
<feature type="domain" description="Carrier" evidence="1">
    <location>
        <begin position="1"/>
        <end position="79"/>
    </location>
</feature>
<reference evidence="3" key="4">
    <citation type="submission" date="2022-01" db="EMBL/GenBank/DDBJ databases">
        <title>Novel bile acid biosynthetic pathways are enriched in the microbiome of centenarians.</title>
        <authorList>
            <person name="Sato Y."/>
            <person name="Atarashi K."/>
            <person name="Plichta R.D."/>
            <person name="Arai Y."/>
            <person name="Sasajima S."/>
            <person name="Kearney M.S."/>
            <person name="Suda W."/>
            <person name="Takeshita K."/>
            <person name="Sasaki T."/>
            <person name="Okamoto S."/>
            <person name="Skelly N.A."/>
            <person name="Okamura Y."/>
            <person name="Vlamakis H."/>
            <person name="Li Y."/>
            <person name="Tanoue T."/>
            <person name="Takei H."/>
            <person name="Nittono H."/>
            <person name="Narushima S."/>
            <person name="Irie J."/>
            <person name="Itoh H."/>
            <person name="Moriya K."/>
            <person name="Sugiura Y."/>
            <person name="Suematsu M."/>
            <person name="Moritoki N."/>
            <person name="Shibata S."/>
            <person name="Littman R.D."/>
            <person name="Fischbach A.M."/>
            <person name="Uwamino Y."/>
            <person name="Inoue T."/>
            <person name="Honda A."/>
            <person name="Hattori M."/>
            <person name="Murai T."/>
            <person name="Xavier J.R."/>
            <person name="Hirose N."/>
            <person name="Honda K."/>
        </authorList>
    </citation>
    <scope>NUCLEOTIDE SEQUENCE</scope>
    <source>
        <strain evidence="3">CE91-St12</strain>
    </source>
</reference>
<dbReference type="Pfam" id="PF00550">
    <property type="entry name" value="PP-binding"/>
    <property type="match status" value="1"/>
</dbReference>
<dbReference type="InterPro" id="IPR036736">
    <property type="entry name" value="ACP-like_sf"/>
</dbReference>
<dbReference type="Proteomes" id="UP000260874">
    <property type="component" value="Unassembled WGS sequence"/>
</dbReference>
<evidence type="ECO:0000313" key="3">
    <source>
        <dbReference type="EMBL" id="GKH14312.1"/>
    </source>
</evidence>
<evidence type="ECO:0000313" key="5">
    <source>
        <dbReference type="EMBL" id="RGK80531.1"/>
    </source>
</evidence>
<name>A0A174FAE0_BACUN</name>
<organism evidence="2 6">
    <name type="scientific">Bacteroides uniformis</name>
    <dbReference type="NCBI Taxonomy" id="820"/>
    <lineage>
        <taxon>Bacteria</taxon>
        <taxon>Pseudomonadati</taxon>
        <taxon>Bacteroidota</taxon>
        <taxon>Bacteroidia</taxon>
        <taxon>Bacteroidales</taxon>
        <taxon>Bacteroidaceae</taxon>
        <taxon>Bacteroides</taxon>
    </lineage>
</organism>
<accession>A0A174FAE0</accession>
<dbReference type="Proteomes" id="UP001055048">
    <property type="component" value="Unassembled WGS sequence"/>
</dbReference>
<dbReference type="Proteomes" id="UP000466952">
    <property type="component" value="Unassembled WGS sequence"/>
</dbReference>
<evidence type="ECO:0000313" key="4">
    <source>
        <dbReference type="EMBL" id="KAB4211601.1"/>
    </source>
</evidence>
<reference evidence="4 8" key="3">
    <citation type="journal article" date="2019" name="Nat. Med.">
        <title>A library of human gut bacterial isolates paired with longitudinal multiomics data enables mechanistic microbiome research.</title>
        <authorList>
            <person name="Poyet M."/>
            <person name="Groussin M."/>
            <person name="Gibbons S.M."/>
            <person name="Avila-Pacheco J."/>
            <person name="Jiang X."/>
            <person name="Kearney S.M."/>
            <person name="Perrotta A.R."/>
            <person name="Berdy B."/>
            <person name="Zhao S."/>
            <person name="Lieberman T.D."/>
            <person name="Swanson P.K."/>
            <person name="Smith M."/>
            <person name="Roesemann S."/>
            <person name="Alexander J.E."/>
            <person name="Rich S.A."/>
            <person name="Livny J."/>
            <person name="Vlamakis H."/>
            <person name="Clish C."/>
            <person name="Bullock K."/>
            <person name="Deik A."/>
            <person name="Scott J."/>
            <person name="Pierce K.A."/>
            <person name="Xavier R.J."/>
            <person name="Alm E.J."/>
        </authorList>
    </citation>
    <scope>NUCLEOTIDE SEQUENCE [LARGE SCALE GENOMIC DNA]</scope>
    <source>
        <strain evidence="4 8">BIOML-A11</strain>
    </source>
</reference>
<proteinExistence type="predicted"/>
<dbReference type="InterPro" id="IPR009081">
    <property type="entry name" value="PP-bd_ACP"/>
</dbReference>
<dbReference type="SUPFAM" id="SSF47336">
    <property type="entry name" value="ACP-like"/>
    <property type="match status" value="1"/>
</dbReference>
<reference evidence="5 7" key="2">
    <citation type="submission" date="2018-08" db="EMBL/GenBank/DDBJ databases">
        <title>A genome reference for cultivated species of the human gut microbiota.</title>
        <authorList>
            <person name="Zou Y."/>
            <person name="Xue W."/>
            <person name="Luo G."/>
        </authorList>
    </citation>
    <scope>NUCLEOTIDE SEQUENCE [LARGE SCALE GENOMIC DNA]</scope>
    <source>
        <strain evidence="5 7">TF09-22</strain>
    </source>
</reference>
<evidence type="ECO:0000313" key="6">
    <source>
        <dbReference type="Proteomes" id="UP000095419"/>
    </source>
</evidence>
<reference evidence="2 6" key="1">
    <citation type="submission" date="2015-09" db="EMBL/GenBank/DDBJ databases">
        <authorList>
            <consortium name="Pathogen Informatics"/>
        </authorList>
    </citation>
    <scope>NUCLEOTIDE SEQUENCE [LARGE SCALE GENOMIC DNA]</scope>
    <source>
        <strain evidence="2 6">2789STDY5608791</strain>
    </source>
</reference>
<dbReference type="EMBL" id="QSRB01000024">
    <property type="protein sequence ID" value="RGK80531.1"/>
    <property type="molecule type" value="Genomic_DNA"/>
</dbReference>
<dbReference type="RefSeq" id="WP_005836390.1">
    <property type="nucleotide sequence ID" value="NZ_BQNL01000001.1"/>
</dbReference>
<dbReference type="EMBL" id="BQNL01000001">
    <property type="protein sequence ID" value="GKH14312.1"/>
    <property type="molecule type" value="Genomic_DNA"/>
</dbReference>
<evidence type="ECO:0000259" key="1">
    <source>
        <dbReference type="PROSITE" id="PS50075"/>
    </source>
</evidence>
<evidence type="ECO:0000313" key="7">
    <source>
        <dbReference type="Proteomes" id="UP000260874"/>
    </source>
</evidence>
<evidence type="ECO:0000313" key="8">
    <source>
        <dbReference type="Proteomes" id="UP000466952"/>
    </source>
</evidence>
<dbReference type="EMBL" id="CYZF01000004">
    <property type="protein sequence ID" value="CUO46701.1"/>
    <property type="molecule type" value="Genomic_DNA"/>
</dbReference>
<gene>
    <name evidence="3" type="ORF">CE91St12_25220</name>
    <name evidence="5" type="ORF">DXC91_19230</name>
    <name evidence="2" type="ORF">ERS417307_01778</name>
    <name evidence="4" type="ORF">GAP55_13835</name>
</gene>
<evidence type="ECO:0000313" key="2">
    <source>
        <dbReference type="EMBL" id="CUO46701.1"/>
    </source>
</evidence>
<dbReference type="PROSITE" id="PS50075">
    <property type="entry name" value="CARRIER"/>
    <property type="match status" value="1"/>
</dbReference>
<sequence>MTDIKEFVTEYIQREYTVPEDVDIMTLNYIEAGYIDSMAFIQFISTIEDEYDIEFEVEDIENPKLRIVGKLIDFIQAKIDEQH</sequence>
<dbReference type="Gene3D" id="1.10.1200.10">
    <property type="entry name" value="ACP-like"/>
    <property type="match status" value="1"/>
</dbReference>